<dbReference type="EMBL" id="SGPM01000008">
    <property type="protein sequence ID" value="THH33297.1"/>
    <property type="molecule type" value="Genomic_DNA"/>
</dbReference>
<proteinExistence type="predicted"/>
<dbReference type="AlphaFoldDB" id="A0A4S4N568"/>
<name>A0A4S4N568_9APHY</name>
<protein>
    <recommendedName>
        <fullName evidence="3">F-box domain-containing protein</fullName>
    </recommendedName>
</protein>
<gene>
    <name evidence="1" type="ORF">EUX98_g919</name>
</gene>
<dbReference type="SUPFAM" id="SSF52047">
    <property type="entry name" value="RNI-like"/>
    <property type="match status" value="1"/>
</dbReference>
<reference evidence="1 2" key="1">
    <citation type="submission" date="2019-02" db="EMBL/GenBank/DDBJ databases">
        <title>Genome sequencing of the rare red list fungi Antrodiella citrinella (Flaviporus citrinellus).</title>
        <authorList>
            <person name="Buettner E."/>
            <person name="Kellner H."/>
        </authorList>
    </citation>
    <scope>NUCLEOTIDE SEQUENCE [LARGE SCALE GENOMIC DNA]</scope>
    <source>
        <strain evidence="1 2">DSM 108506</strain>
    </source>
</reference>
<dbReference type="OrthoDB" id="2797325at2759"/>
<keyword evidence="2" id="KW-1185">Reference proteome</keyword>
<sequence>MLFSELETLRACALVSREWLWGYLFHDITISYSRQCDRFIALVSRSAVVCSWVRRLQVSPWDLVADWVEIFLASSHLPNFTRLQTLDLADMSFDWHTVSFQMLAQLTLIKRLTFLRCGFTKSELLGIVCAFPALTDLTVVKFTDLSEDG</sequence>
<evidence type="ECO:0008006" key="3">
    <source>
        <dbReference type="Google" id="ProtNLM"/>
    </source>
</evidence>
<comment type="caution">
    <text evidence="1">The sequence shown here is derived from an EMBL/GenBank/DDBJ whole genome shotgun (WGS) entry which is preliminary data.</text>
</comment>
<evidence type="ECO:0000313" key="2">
    <source>
        <dbReference type="Proteomes" id="UP000308730"/>
    </source>
</evidence>
<evidence type="ECO:0000313" key="1">
    <source>
        <dbReference type="EMBL" id="THH33297.1"/>
    </source>
</evidence>
<dbReference type="Proteomes" id="UP000308730">
    <property type="component" value="Unassembled WGS sequence"/>
</dbReference>
<accession>A0A4S4N568</accession>
<organism evidence="1 2">
    <name type="scientific">Antrodiella citrinella</name>
    <dbReference type="NCBI Taxonomy" id="2447956"/>
    <lineage>
        <taxon>Eukaryota</taxon>
        <taxon>Fungi</taxon>
        <taxon>Dikarya</taxon>
        <taxon>Basidiomycota</taxon>
        <taxon>Agaricomycotina</taxon>
        <taxon>Agaricomycetes</taxon>
        <taxon>Polyporales</taxon>
        <taxon>Steccherinaceae</taxon>
        <taxon>Antrodiella</taxon>
    </lineage>
</organism>